<dbReference type="RefSeq" id="WP_379818743.1">
    <property type="nucleotide sequence ID" value="NZ_JBHUDH010000135.1"/>
</dbReference>
<dbReference type="EMBL" id="JBHUDH010000135">
    <property type="protein sequence ID" value="MFD1526950.1"/>
    <property type="molecule type" value="Genomic_DNA"/>
</dbReference>
<accession>A0ABD6B8K4</accession>
<evidence type="ECO:0000313" key="1">
    <source>
        <dbReference type="EMBL" id="MFD1526950.1"/>
    </source>
</evidence>
<name>A0ABD6B8K4_9EURY</name>
<dbReference type="Proteomes" id="UP001597111">
    <property type="component" value="Unassembled WGS sequence"/>
</dbReference>
<evidence type="ECO:0000313" key="2">
    <source>
        <dbReference type="Proteomes" id="UP001597111"/>
    </source>
</evidence>
<protein>
    <submittedName>
        <fullName evidence="1">Uncharacterized protein</fullName>
    </submittedName>
</protein>
<gene>
    <name evidence="1" type="ORF">ACFR9S_11705</name>
</gene>
<keyword evidence="2" id="KW-1185">Reference proteome</keyword>
<reference evidence="1 2" key="1">
    <citation type="journal article" date="2019" name="Int. J. Syst. Evol. Microbiol.">
        <title>The Global Catalogue of Microorganisms (GCM) 10K type strain sequencing project: providing services to taxonomists for standard genome sequencing and annotation.</title>
        <authorList>
            <consortium name="The Broad Institute Genomics Platform"/>
            <consortium name="The Broad Institute Genome Sequencing Center for Infectious Disease"/>
            <person name="Wu L."/>
            <person name="Ma J."/>
        </authorList>
    </citation>
    <scope>NUCLEOTIDE SEQUENCE [LARGE SCALE GENOMIC DNA]</scope>
    <source>
        <strain evidence="1 2">CGMCC 1.12285</strain>
    </source>
</reference>
<proteinExistence type="predicted"/>
<feature type="non-terminal residue" evidence="1">
    <location>
        <position position="1"/>
    </location>
</feature>
<sequence length="73" mass="7532">GGKDGAGRSRLPFLDERSIPAATVAHDTARIGDARSTWEDGVVSAVNDTAAARGASTGMDCRAFVAALRETID</sequence>
<dbReference type="AlphaFoldDB" id="A0ABD6B8K4"/>
<organism evidence="1 2">
    <name type="scientific">Halolamina salina</name>
    <dbReference type="NCBI Taxonomy" id="1220023"/>
    <lineage>
        <taxon>Archaea</taxon>
        <taxon>Methanobacteriati</taxon>
        <taxon>Methanobacteriota</taxon>
        <taxon>Stenosarchaea group</taxon>
        <taxon>Halobacteria</taxon>
        <taxon>Halobacteriales</taxon>
        <taxon>Haloferacaceae</taxon>
    </lineage>
</organism>
<comment type="caution">
    <text evidence="1">The sequence shown here is derived from an EMBL/GenBank/DDBJ whole genome shotgun (WGS) entry which is preliminary data.</text>
</comment>